<dbReference type="InterPro" id="IPR016181">
    <property type="entry name" value="Acyl_CoA_acyltransferase"/>
</dbReference>
<dbReference type="AlphaFoldDB" id="A0A1G2RN91"/>
<reference evidence="2 3" key="1">
    <citation type="journal article" date="2016" name="Nat. Commun.">
        <title>Thousands of microbial genomes shed light on interconnected biogeochemical processes in an aquifer system.</title>
        <authorList>
            <person name="Anantharaman K."/>
            <person name="Brown C.T."/>
            <person name="Hug L.A."/>
            <person name="Sharon I."/>
            <person name="Castelle C.J."/>
            <person name="Probst A.J."/>
            <person name="Thomas B.C."/>
            <person name="Singh A."/>
            <person name="Wilkins M.J."/>
            <person name="Karaoz U."/>
            <person name="Brodie E.L."/>
            <person name="Williams K.H."/>
            <person name="Hubbard S.S."/>
            <person name="Banfield J.F."/>
        </authorList>
    </citation>
    <scope>NUCLEOTIDE SEQUENCE [LARGE SCALE GENOMIC DNA]</scope>
</reference>
<dbReference type="Pfam" id="PF13480">
    <property type="entry name" value="Acetyltransf_6"/>
    <property type="match status" value="1"/>
</dbReference>
<dbReference type="Gene3D" id="3.40.630.30">
    <property type="match status" value="1"/>
</dbReference>
<protein>
    <recommendedName>
        <fullName evidence="1">BioF2-like acetyltransferase domain-containing protein</fullName>
    </recommendedName>
</protein>
<proteinExistence type="predicted"/>
<comment type="caution">
    <text evidence="2">The sequence shown here is derived from an EMBL/GenBank/DDBJ whole genome shotgun (WGS) entry which is preliminary data.</text>
</comment>
<dbReference type="SUPFAM" id="SSF55729">
    <property type="entry name" value="Acyl-CoA N-acyltransferases (Nat)"/>
    <property type="match status" value="1"/>
</dbReference>
<sequence>MLDQNLIFREEKEMLFQKYWSAYASTHPASPRYLLNHIDYFLAYSPNLYKDKSFVMIKNNQPVACVFLPIEEKDGKRSISIDDGFISAPIFEKQENLEEQIFDEIDRIAKEENVEKIMFSIEPSLREQYSYNFLLQHDYLDASLVSYLVDCQQISIRRNHKRSIEKILADKAFSIFVMDKSNADKQIHEQYCLLHHKCAGKITRSKETFDYQYKMLQEGNAVLVGLKFQDKFIAFTYFTFHQSSAISFSAADDPDYGHLPLYHIVNLEAMRYLQKIGVKWIDMGQPLTISNQLFYYPDEKQRNIALFKTGFGGDFRMQFRGVKYFSKSLFLQDVKLFAEKYAEGISEKK</sequence>
<evidence type="ECO:0000259" key="1">
    <source>
        <dbReference type="Pfam" id="PF13480"/>
    </source>
</evidence>
<evidence type="ECO:0000313" key="3">
    <source>
        <dbReference type="Proteomes" id="UP000176917"/>
    </source>
</evidence>
<dbReference type="EMBL" id="MHUG01000006">
    <property type="protein sequence ID" value="OHA73829.1"/>
    <property type="molecule type" value="Genomic_DNA"/>
</dbReference>
<accession>A0A1G2RN91</accession>
<gene>
    <name evidence="2" type="ORF">A3B24_02550</name>
</gene>
<organism evidence="2 3">
    <name type="scientific">Candidatus Wildermuthbacteria bacterium RIFCSPLOWO2_01_FULL_48_16</name>
    <dbReference type="NCBI Taxonomy" id="1802461"/>
    <lineage>
        <taxon>Bacteria</taxon>
        <taxon>Candidatus Wildermuthiibacteriota</taxon>
    </lineage>
</organism>
<name>A0A1G2RN91_9BACT</name>
<dbReference type="Proteomes" id="UP000176917">
    <property type="component" value="Unassembled WGS sequence"/>
</dbReference>
<feature type="domain" description="BioF2-like acetyltransferase" evidence="1">
    <location>
        <begin position="157"/>
        <end position="284"/>
    </location>
</feature>
<dbReference type="STRING" id="1802461.A3B24_02550"/>
<evidence type="ECO:0000313" key="2">
    <source>
        <dbReference type="EMBL" id="OHA73829.1"/>
    </source>
</evidence>
<dbReference type="InterPro" id="IPR038740">
    <property type="entry name" value="BioF2-like_GNAT_dom"/>
</dbReference>